<proteinExistence type="inferred from homology"/>
<dbReference type="Proteomes" id="UP000077926">
    <property type="component" value="Chromosome"/>
</dbReference>
<dbReference type="Gene3D" id="3.40.50.12780">
    <property type="entry name" value="N-terminal domain of ligase-like"/>
    <property type="match status" value="1"/>
</dbReference>
<evidence type="ECO:0000259" key="3">
    <source>
        <dbReference type="Pfam" id="PF00501"/>
    </source>
</evidence>
<comment type="similarity">
    <text evidence="1">Belongs to the ATP-dependent AMP-binding enzyme family.</text>
</comment>
<dbReference type="FunFam" id="3.40.50.12780:FF:000003">
    <property type="entry name" value="Long-chain-fatty-acid--CoA ligase FadD"/>
    <property type="match status" value="1"/>
</dbReference>
<protein>
    <submittedName>
        <fullName evidence="5">Long-chain fatty acid--CoA ligase</fullName>
    </submittedName>
</protein>
<keyword evidence="6" id="KW-1185">Reference proteome</keyword>
<evidence type="ECO:0000256" key="2">
    <source>
        <dbReference type="ARBA" id="ARBA00022598"/>
    </source>
</evidence>
<dbReference type="STRING" id="264697.ABE28_010775"/>
<name>A0A1B3XNP8_9BACI</name>
<dbReference type="RefSeq" id="WP_064465206.1">
    <property type="nucleotide sequence ID" value="NZ_CP017080.1"/>
</dbReference>
<dbReference type="Pfam" id="PF00501">
    <property type="entry name" value="AMP-binding"/>
    <property type="match status" value="1"/>
</dbReference>
<feature type="domain" description="AMP-dependent synthetase/ligase" evidence="3">
    <location>
        <begin position="29"/>
        <end position="391"/>
    </location>
</feature>
<dbReference type="GO" id="GO:0016877">
    <property type="term" value="F:ligase activity, forming carbon-sulfur bonds"/>
    <property type="evidence" value="ECO:0007669"/>
    <property type="project" value="UniProtKB-ARBA"/>
</dbReference>
<reference evidence="5 6" key="1">
    <citation type="submission" date="2016-08" db="EMBL/GenBank/DDBJ databases">
        <title>Complete genome sequence of Bacillus muralis G25-68, a strain with toxicity to nematodes.</title>
        <authorList>
            <person name="Zheng Z."/>
        </authorList>
    </citation>
    <scope>NUCLEOTIDE SEQUENCE [LARGE SCALE GENOMIC DNA]</scope>
    <source>
        <strain evidence="5 6">G25-68</strain>
    </source>
</reference>
<feature type="domain" description="AMP-binding enzyme C-terminal" evidence="4">
    <location>
        <begin position="441"/>
        <end position="516"/>
    </location>
</feature>
<dbReference type="InterPro" id="IPR050237">
    <property type="entry name" value="ATP-dep_AMP-bd_enzyme"/>
</dbReference>
<organism evidence="5 6">
    <name type="scientific">Peribacillus muralis</name>
    <dbReference type="NCBI Taxonomy" id="264697"/>
    <lineage>
        <taxon>Bacteria</taxon>
        <taxon>Bacillati</taxon>
        <taxon>Bacillota</taxon>
        <taxon>Bacilli</taxon>
        <taxon>Bacillales</taxon>
        <taxon>Bacillaceae</taxon>
        <taxon>Peribacillus</taxon>
    </lineage>
</organism>
<dbReference type="InterPro" id="IPR042099">
    <property type="entry name" value="ANL_N_sf"/>
</dbReference>
<dbReference type="EMBL" id="CP017080">
    <property type="protein sequence ID" value="AOH54836.1"/>
    <property type="molecule type" value="Genomic_DNA"/>
</dbReference>
<keyword evidence="2 5" id="KW-0436">Ligase</keyword>
<gene>
    <name evidence="5" type="ORF">ABE28_010775</name>
</gene>
<dbReference type="OrthoDB" id="9803968at2"/>
<dbReference type="SUPFAM" id="SSF56801">
    <property type="entry name" value="Acetyl-CoA synthetase-like"/>
    <property type="match status" value="1"/>
</dbReference>
<evidence type="ECO:0000313" key="5">
    <source>
        <dbReference type="EMBL" id="AOH54836.1"/>
    </source>
</evidence>
<evidence type="ECO:0000256" key="1">
    <source>
        <dbReference type="ARBA" id="ARBA00006432"/>
    </source>
</evidence>
<dbReference type="Gene3D" id="3.30.300.30">
    <property type="match status" value="1"/>
</dbReference>
<dbReference type="PANTHER" id="PTHR43767:SF9">
    <property type="entry name" value="LONG-CHAIN-FATTY-ACID--COA LIGASE"/>
    <property type="match status" value="1"/>
</dbReference>
<dbReference type="InterPro" id="IPR025110">
    <property type="entry name" value="AMP-bd_C"/>
</dbReference>
<dbReference type="KEGG" id="bmur:ABE28_010775"/>
<dbReference type="Pfam" id="PF13193">
    <property type="entry name" value="AMP-binding_C"/>
    <property type="match status" value="1"/>
</dbReference>
<evidence type="ECO:0000313" key="6">
    <source>
        <dbReference type="Proteomes" id="UP000077926"/>
    </source>
</evidence>
<dbReference type="PANTHER" id="PTHR43767">
    <property type="entry name" value="LONG-CHAIN-FATTY-ACID--COA LIGASE"/>
    <property type="match status" value="1"/>
</dbReference>
<dbReference type="CDD" id="cd05936">
    <property type="entry name" value="FC-FACS_FadD_like"/>
    <property type="match status" value="1"/>
</dbReference>
<accession>A0A1B3XNP8</accession>
<dbReference type="AlphaFoldDB" id="A0A1B3XNP8"/>
<dbReference type="FunFam" id="3.30.300.30:FF:000008">
    <property type="entry name" value="2,3-dihydroxybenzoate-AMP ligase"/>
    <property type="match status" value="1"/>
</dbReference>
<sequence>MDRPWKKHIPSGNPLEIEIPEISLTDLFYHSVEKYAEHTAVTFKEDRYTYSQLGQLVKRFARLLADAGVEKGDRVALMLPNCPQYPISFYGTLLQGAIVVQINPMYKSNELIHVLKDSGARYIIVLDDLLPLVEEVLVETNLEKIWRVSKEKNDCEMMKSLLSVSETDSYASIDPGEDVAVLQYTGGTTGRSKGAMLTHRNIVANTLQSAATSKINIQEGKERVLGVSPLFHVYGMTSGMNLTFYNGGDLIIISRFEVAEFVDMIKTLKPTIFPGVPTMYIALLQYYRSHPFDMDCLKSCISGSSPLPLHVLSSFNEVSGSKIAEGYGLSEASPVTHRNPVTGLQKPGSIGIPIQNTDAAIIDNITGEPSLMVDTPGELVIKGPQVMKGYWGMPEETEKTIQNGWLYTGDIAKMDQDGFFYIVGRKKEMIIAGGFNIYPIEIEEVLYSHPKVLEAAVFGVPDQYRGETVHAAVVLKPNETITEKELQDYCREHLAAFKIPDMIMFLREFPKTAVGKVLKRKLQEAHGFQIERESVNNKMI</sequence>
<dbReference type="InterPro" id="IPR045851">
    <property type="entry name" value="AMP-bd_C_sf"/>
</dbReference>
<dbReference type="InterPro" id="IPR000873">
    <property type="entry name" value="AMP-dep_synth/lig_dom"/>
</dbReference>
<dbReference type="InterPro" id="IPR020845">
    <property type="entry name" value="AMP-binding_CS"/>
</dbReference>
<dbReference type="PROSITE" id="PS00455">
    <property type="entry name" value="AMP_BINDING"/>
    <property type="match status" value="1"/>
</dbReference>
<evidence type="ECO:0000259" key="4">
    <source>
        <dbReference type="Pfam" id="PF13193"/>
    </source>
</evidence>